<name>A0A810Q2D4_9FIRM</name>
<dbReference type="Proteomes" id="UP000681343">
    <property type="component" value="Chromosome"/>
</dbReference>
<dbReference type="InterPro" id="IPR050090">
    <property type="entry name" value="Tyrosine_recombinase_XerCD"/>
</dbReference>
<keyword evidence="5" id="KW-0233">DNA recombination</keyword>
<dbReference type="GO" id="GO:0003677">
    <property type="term" value="F:DNA binding"/>
    <property type="evidence" value="ECO:0007669"/>
    <property type="project" value="UniProtKB-UniRule"/>
</dbReference>
<dbReference type="InterPro" id="IPR010998">
    <property type="entry name" value="Integrase_recombinase_N"/>
</dbReference>
<dbReference type="PROSITE" id="PS51900">
    <property type="entry name" value="CB"/>
    <property type="match status" value="1"/>
</dbReference>
<dbReference type="CDD" id="cd01189">
    <property type="entry name" value="INT_ICEBs1_C_like"/>
    <property type="match status" value="1"/>
</dbReference>
<feature type="domain" description="Core-binding (CB)" evidence="9">
    <location>
        <begin position="70"/>
        <end position="164"/>
    </location>
</feature>
<dbReference type="PANTHER" id="PTHR30349:SF64">
    <property type="entry name" value="PROPHAGE INTEGRASE INTD-RELATED"/>
    <property type="match status" value="1"/>
</dbReference>
<evidence type="ECO:0000256" key="1">
    <source>
        <dbReference type="ARBA" id="ARBA00003283"/>
    </source>
</evidence>
<comment type="function">
    <text evidence="1">Site-specific tyrosine recombinase, which acts by catalyzing the cutting and rejoining of the recombining DNA molecules.</text>
</comment>
<accession>A0A810Q2D4</accession>
<keyword evidence="3" id="KW-0229">DNA integration</keyword>
<dbReference type="SUPFAM" id="SSF56349">
    <property type="entry name" value="DNA breaking-rejoining enzymes"/>
    <property type="match status" value="1"/>
</dbReference>
<reference evidence="10" key="1">
    <citation type="submission" date="2020-09" db="EMBL/GenBank/DDBJ databases">
        <title>New species isolated from human feces.</title>
        <authorList>
            <person name="Kitahara M."/>
            <person name="Shigeno Y."/>
            <person name="Shime M."/>
            <person name="Matsumoto Y."/>
            <person name="Nakamura S."/>
            <person name="Motooka D."/>
            <person name="Fukuoka S."/>
            <person name="Nishikawa H."/>
            <person name="Benno Y."/>
        </authorList>
    </citation>
    <scope>NUCLEOTIDE SEQUENCE</scope>
    <source>
        <strain evidence="10">MM35</strain>
    </source>
</reference>
<dbReference type="GO" id="GO:0015074">
    <property type="term" value="P:DNA integration"/>
    <property type="evidence" value="ECO:0007669"/>
    <property type="project" value="UniProtKB-KW"/>
</dbReference>
<proteinExistence type="inferred from homology"/>
<feature type="region of interest" description="Disordered" evidence="7">
    <location>
        <begin position="478"/>
        <end position="507"/>
    </location>
</feature>
<dbReference type="Gene3D" id="1.10.150.130">
    <property type="match status" value="1"/>
</dbReference>
<dbReference type="PROSITE" id="PS51898">
    <property type="entry name" value="TYR_RECOMBINASE"/>
    <property type="match status" value="1"/>
</dbReference>
<evidence type="ECO:0000313" key="11">
    <source>
        <dbReference type="Proteomes" id="UP000681343"/>
    </source>
</evidence>
<dbReference type="GO" id="GO:0006310">
    <property type="term" value="P:DNA recombination"/>
    <property type="evidence" value="ECO:0007669"/>
    <property type="project" value="UniProtKB-KW"/>
</dbReference>
<evidence type="ECO:0000256" key="4">
    <source>
        <dbReference type="ARBA" id="ARBA00023125"/>
    </source>
</evidence>
<organism evidence="10 11">
    <name type="scientific">Vescimonas fastidiosa</name>
    <dbReference type="NCBI Taxonomy" id="2714353"/>
    <lineage>
        <taxon>Bacteria</taxon>
        <taxon>Bacillati</taxon>
        <taxon>Bacillota</taxon>
        <taxon>Clostridia</taxon>
        <taxon>Eubacteriales</taxon>
        <taxon>Oscillospiraceae</taxon>
        <taxon>Vescimonas</taxon>
    </lineage>
</organism>
<feature type="domain" description="Tyr recombinase" evidence="8">
    <location>
        <begin position="185"/>
        <end position="372"/>
    </location>
</feature>
<evidence type="ECO:0000259" key="8">
    <source>
        <dbReference type="PROSITE" id="PS51898"/>
    </source>
</evidence>
<dbReference type="KEGG" id="vfa:MM35RIKEN_11250"/>
<evidence type="ECO:0000256" key="5">
    <source>
        <dbReference type="ARBA" id="ARBA00023172"/>
    </source>
</evidence>
<evidence type="ECO:0000256" key="2">
    <source>
        <dbReference type="ARBA" id="ARBA00008857"/>
    </source>
</evidence>
<keyword evidence="4 6" id="KW-0238">DNA-binding</keyword>
<comment type="similarity">
    <text evidence="2">Belongs to the 'phage' integrase family.</text>
</comment>
<dbReference type="PANTHER" id="PTHR30349">
    <property type="entry name" value="PHAGE INTEGRASE-RELATED"/>
    <property type="match status" value="1"/>
</dbReference>
<dbReference type="Pfam" id="PF14659">
    <property type="entry name" value="Phage_int_SAM_3"/>
    <property type="match status" value="1"/>
</dbReference>
<dbReference type="Pfam" id="PF00589">
    <property type="entry name" value="Phage_integrase"/>
    <property type="match status" value="1"/>
</dbReference>
<dbReference type="InterPro" id="IPR044068">
    <property type="entry name" value="CB"/>
</dbReference>
<evidence type="ECO:0000313" key="10">
    <source>
        <dbReference type="EMBL" id="BCK78933.1"/>
    </source>
</evidence>
<gene>
    <name evidence="10" type="ORF">MM35RIKEN_11250</name>
</gene>
<dbReference type="InterPro" id="IPR011010">
    <property type="entry name" value="DNA_brk_join_enz"/>
</dbReference>
<protein>
    <submittedName>
        <fullName evidence="10">Site-specific integrase</fullName>
    </submittedName>
</protein>
<dbReference type="AlphaFoldDB" id="A0A810Q2D4"/>
<dbReference type="InterPro" id="IPR002104">
    <property type="entry name" value="Integrase_catalytic"/>
</dbReference>
<evidence type="ECO:0000256" key="3">
    <source>
        <dbReference type="ARBA" id="ARBA00022908"/>
    </source>
</evidence>
<keyword evidence="11" id="KW-1185">Reference proteome</keyword>
<dbReference type="RefSeq" id="WP_212820020.1">
    <property type="nucleotide sequence ID" value="NZ_AP023415.1"/>
</dbReference>
<dbReference type="Gene3D" id="1.10.443.10">
    <property type="entry name" value="Intergrase catalytic core"/>
    <property type="match status" value="1"/>
</dbReference>
<evidence type="ECO:0000256" key="7">
    <source>
        <dbReference type="SAM" id="MobiDB-lite"/>
    </source>
</evidence>
<dbReference type="InterPro" id="IPR013762">
    <property type="entry name" value="Integrase-like_cat_sf"/>
</dbReference>
<sequence>MARKRKAGDGTVRQRKDGRWEGRIVIGYDDNGYPKTKNVLAKTKKECIEKLQKLKEECGGLKPEKVRPEMPFGDWLTYWYENHSKPKIRPTTQETYESRIRLHIIPEIGDISLNKLTQNDLQQFYGRLKKSGRKRFTDKYGEGLSDRMVRMCHATCRSALEKAVQDGLIRVNPAIGCKLPPKKAREMQVLTREELQRFLIQAKFEGYYEVFLLDLATGLRRGELMALQWDDLNFKTGVLNVNKQVYDVRGQLQISTPKTKNSVRKIVLPPAVVAVLREYKKAVDSRWMFPSPVKEDCPITPGVVRRRLQLILEHAGCKHVRFHDLRHTFATLALENGMDVKTLSAMLGHVSAATTLDIYTHITDDMQRTAAANIDRGIGKAAPQEDASEPGRETVPATADKPKMTNFKPYVGRKRRSGTGCVSEINDHLFEGRYSPKWPDGKKHARNVYAHTREECEEKLKVLIVEMKAEIAEAKRLMAEGTLTPQAVEKSKKKGKKKGSKADKEKE</sequence>
<evidence type="ECO:0000256" key="6">
    <source>
        <dbReference type="PROSITE-ProRule" id="PRU01248"/>
    </source>
</evidence>
<feature type="region of interest" description="Disordered" evidence="7">
    <location>
        <begin position="379"/>
        <end position="412"/>
    </location>
</feature>
<evidence type="ECO:0000259" key="9">
    <source>
        <dbReference type="PROSITE" id="PS51900"/>
    </source>
</evidence>
<dbReference type="EMBL" id="AP023415">
    <property type="protein sequence ID" value="BCK78933.1"/>
    <property type="molecule type" value="Genomic_DNA"/>
</dbReference>
<dbReference type="InterPro" id="IPR004107">
    <property type="entry name" value="Integrase_SAM-like_N"/>
</dbReference>